<accession>A0A815F8D1</accession>
<dbReference type="OrthoDB" id="506498at2759"/>
<name>A0A815F8D1_9BILA</name>
<dbReference type="Proteomes" id="UP000663891">
    <property type="component" value="Unassembled WGS sequence"/>
</dbReference>
<evidence type="ECO:0000313" key="2">
    <source>
        <dbReference type="Proteomes" id="UP000663891"/>
    </source>
</evidence>
<dbReference type="AlphaFoldDB" id="A0A815F8D1"/>
<reference evidence="1" key="1">
    <citation type="submission" date="2021-02" db="EMBL/GenBank/DDBJ databases">
        <authorList>
            <person name="Nowell W R."/>
        </authorList>
    </citation>
    <scope>NUCLEOTIDE SEQUENCE</scope>
</reference>
<proteinExistence type="predicted"/>
<comment type="caution">
    <text evidence="1">The sequence shown here is derived from an EMBL/GenBank/DDBJ whole genome shotgun (WGS) entry which is preliminary data.</text>
</comment>
<evidence type="ECO:0000313" key="1">
    <source>
        <dbReference type="EMBL" id="CAF1320046.1"/>
    </source>
</evidence>
<protein>
    <submittedName>
        <fullName evidence="1">Uncharacterized protein</fullName>
    </submittedName>
</protein>
<gene>
    <name evidence="1" type="ORF">VCS650_LOCUS32088</name>
</gene>
<organism evidence="1 2">
    <name type="scientific">Adineta steineri</name>
    <dbReference type="NCBI Taxonomy" id="433720"/>
    <lineage>
        <taxon>Eukaryota</taxon>
        <taxon>Metazoa</taxon>
        <taxon>Spiralia</taxon>
        <taxon>Gnathifera</taxon>
        <taxon>Rotifera</taxon>
        <taxon>Eurotatoria</taxon>
        <taxon>Bdelloidea</taxon>
        <taxon>Adinetida</taxon>
        <taxon>Adinetidae</taxon>
        <taxon>Adineta</taxon>
    </lineage>
</organism>
<sequence>MDQNVLHALDIQSNSRADFIERHVQPADQEYCRLFAGLSDTQIYGGMSQGRSQYWRVVFRKKTTTDISVI</sequence>
<dbReference type="EMBL" id="CAJNON010000570">
    <property type="protein sequence ID" value="CAF1320046.1"/>
    <property type="molecule type" value="Genomic_DNA"/>
</dbReference>